<accession>A0A1H0W2H9</accession>
<sequence length="209" mass="22582">MKRAIPVVALAGAFCLPCLADDMSQAEIIKTLEANNLASLVPMVQKGILVLNASGTTVNKMQLQRSGFVPHEEDAALARYWYRGMPIQEVNALVASSYSTLEWNVPSFVGIAPGYSYSYSYLSIKSPGAVVEFGTDAPGWLFQQWSEDNTCQIKAEGGGTYGLGLAGTFASCTARKFPPGTRALGEVFSRWMASAEVTTKIVWVLVPRT</sequence>
<dbReference type="RefSeq" id="WP_143015968.1">
    <property type="nucleotide sequence ID" value="NZ_CP028290.1"/>
</dbReference>
<feature type="chain" id="PRO_5011632984" evidence="1">
    <location>
        <begin position="21"/>
        <end position="209"/>
    </location>
</feature>
<name>A0A1H0W2H9_9BURK</name>
<keyword evidence="3" id="KW-1185">Reference proteome</keyword>
<keyword evidence="1" id="KW-0732">Signal</keyword>
<organism evidence="2 3">
    <name type="scientific">Paracidovorax cattleyae</name>
    <dbReference type="NCBI Taxonomy" id="80868"/>
    <lineage>
        <taxon>Bacteria</taxon>
        <taxon>Pseudomonadati</taxon>
        <taxon>Pseudomonadota</taxon>
        <taxon>Betaproteobacteria</taxon>
        <taxon>Burkholderiales</taxon>
        <taxon>Comamonadaceae</taxon>
        <taxon>Paracidovorax</taxon>
    </lineage>
</organism>
<protein>
    <submittedName>
        <fullName evidence="2">Uncharacterized protein</fullName>
    </submittedName>
</protein>
<dbReference type="AlphaFoldDB" id="A0A1H0W2H9"/>
<gene>
    <name evidence="2" type="ORF">SAMN04489708_13131</name>
</gene>
<proteinExistence type="predicted"/>
<dbReference type="Proteomes" id="UP000199317">
    <property type="component" value="Unassembled WGS sequence"/>
</dbReference>
<evidence type="ECO:0000256" key="1">
    <source>
        <dbReference type="SAM" id="SignalP"/>
    </source>
</evidence>
<evidence type="ECO:0000313" key="3">
    <source>
        <dbReference type="Proteomes" id="UP000199317"/>
    </source>
</evidence>
<dbReference type="OrthoDB" id="6431170at2"/>
<reference evidence="3" key="1">
    <citation type="submission" date="2016-10" db="EMBL/GenBank/DDBJ databases">
        <authorList>
            <person name="Varghese N."/>
            <person name="Submissions S."/>
        </authorList>
    </citation>
    <scope>NUCLEOTIDE SEQUENCE [LARGE SCALE GENOMIC DNA]</scope>
    <source>
        <strain evidence="3">DSM 17101</strain>
    </source>
</reference>
<dbReference type="EMBL" id="FNJL01000031">
    <property type="protein sequence ID" value="SDP84735.1"/>
    <property type="molecule type" value="Genomic_DNA"/>
</dbReference>
<evidence type="ECO:0000313" key="2">
    <source>
        <dbReference type="EMBL" id="SDP84735.1"/>
    </source>
</evidence>
<feature type="signal peptide" evidence="1">
    <location>
        <begin position="1"/>
        <end position="20"/>
    </location>
</feature>